<reference evidence="1" key="1">
    <citation type="submission" date="2014-09" db="EMBL/GenBank/DDBJ databases">
        <authorList>
            <person name="Magalhaes I.L.F."/>
            <person name="Oliveira U."/>
            <person name="Santos F.R."/>
            <person name="Vidigal T.H.D.A."/>
            <person name="Brescovit A.D."/>
            <person name="Santos A.J."/>
        </authorList>
    </citation>
    <scope>NUCLEOTIDE SEQUENCE</scope>
    <source>
        <tissue evidence="1">Shoot tissue taken approximately 20 cm above the soil surface</tissue>
    </source>
</reference>
<accession>A0A0A9B8N3</accession>
<dbReference type="EMBL" id="GBRH01238214">
    <property type="protein sequence ID" value="JAD59681.1"/>
    <property type="molecule type" value="Transcribed_RNA"/>
</dbReference>
<reference evidence="1" key="2">
    <citation type="journal article" date="2015" name="Data Brief">
        <title>Shoot transcriptome of the giant reed, Arundo donax.</title>
        <authorList>
            <person name="Barrero R.A."/>
            <person name="Guerrero F.D."/>
            <person name="Moolhuijzen P."/>
            <person name="Goolsby J.A."/>
            <person name="Tidwell J."/>
            <person name="Bellgard S.E."/>
            <person name="Bellgard M.I."/>
        </authorList>
    </citation>
    <scope>NUCLEOTIDE SEQUENCE</scope>
    <source>
        <tissue evidence="1">Shoot tissue taken approximately 20 cm above the soil surface</tissue>
    </source>
</reference>
<organism evidence="1">
    <name type="scientific">Arundo donax</name>
    <name type="common">Giant reed</name>
    <name type="synonym">Donax arundinaceus</name>
    <dbReference type="NCBI Taxonomy" id="35708"/>
    <lineage>
        <taxon>Eukaryota</taxon>
        <taxon>Viridiplantae</taxon>
        <taxon>Streptophyta</taxon>
        <taxon>Embryophyta</taxon>
        <taxon>Tracheophyta</taxon>
        <taxon>Spermatophyta</taxon>
        <taxon>Magnoliopsida</taxon>
        <taxon>Liliopsida</taxon>
        <taxon>Poales</taxon>
        <taxon>Poaceae</taxon>
        <taxon>PACMAD clade</taxon>
        <taxon>Arundinoideae</taxon>
        <taxon>Arundineae</taxon>
        <taxon>Arundo</taxon>
    </lineage>
</organism>
<dbReference type="AlphaFoldDB" id="A0A0A9B8N3"/>
<protein>
    <submittedName>
        <fullName evidence="1">Uncharacterized protein</fullName>
    </submittedName>
</protein>
<name>A0A0A9B8N3_ARUDO</name>
<sequence length="59" mass="6811">MDVLRSSCWQKHQFYLMLQRSGIQLISPHITDVTITQALSQYMVPYMHSDPLSSVCILV</sequence>
<evidence type="ECO:0000313" key="1">
    <source>
        <dbReference type="EMBL" id="JAD59681.1"/>
    </source>
</evidence>
<proteinExistence type="predicted"/>